<dbReference type="PATRIC" id="fig|1266845.5.peg.74"/>
<dbReference type="EMBL" id="CP006812">
    <property type="protein sequence ID" value="AGY82752.1"/>
    <property type="molecule type" value="Genomic_DNA"/>
</dbReference>
<organism evidence="1 2">
    <name type="scientific">Carnobacterium inhibens subsp. gilichinskyi</name>
    <dbReference type="NCBI Taxonomy" id="1266845"/>
    <lineage>
        <taxon>Bacteria</taxon>
        <taxon>Bacillati</taxon>
        <taxon>Bacillota</taxon>
        <taxon>Bacilli</taxon>
        <taxon>Lactobacillales</taxon>
        <taxon>Carnobacteriaceae</taxon>
        <taxon>Carnobacterium</taxon>
    </lineage>
</organism>
<evidence type="ECO:0000313" key="1">
    <source>
        <dbReference type="EMBL" id="AGY82752.1"/>
    </source>
</evidence>
<gene>
    <name evidence="1" type="ORF">Q783_00395</name>
</gene>
<dbReference type="PROSITE" id="PS51257">
    <property type="entry name" value="PROKAR_LIPOPROTEIN"/>
    <property type="match status" value="1"/>
</dbReference>
<proteinExistence type="predicted"/>
<dbReference type="HOGENOM" id="CLU_1683401_0_0_9"/>
<dbReference type="AlphaFoldDB" id="U5SFV7"/>
<reference evidence="1 2" key="1">
    <citation type="journal article" date="2013" name="Genome Announc.">
        <title>Complete Genome Sequence of Carnobacterium gilichinskyi Strain WN1359T (DSM 27470T).</title>
        <authorList>
            <person name="Leonard M.T."/>
            <person name="Panayotova N."/>
            <person name="Farmerie W.G."/>
            <person name="Triplett E.W."/>
            <person name="Nicholson W.L."/>
        </authorList>
    </citation>
    <scope>NUCLEOTIDE SEQUENCE [LARGE SCALE GENOMIC DNA]</scope>
    <source>
        <strain evidence="1 2">WN1359</strain>
    </source>
</reference>
<name>U5SFV7_9LACT</name>
<dbReference type="KEGG" id="caw:Q783_00395"/>
<protein>
    <submittedName>
        <fullName evidence="1">Uncharacterized protein</fullName>
    </submittedName>
</protein>
<sequence>MLLIKKGGIFLNNRHKKGVFMLTVLLFLASCTQKKEQLEVFSIPISNGEVSVKNFNIISTKGQIYIEDNYYLKFQDENIKSINFGLYDKESKLIYSFAQNVDFFRDTDKIEENTGFIIDSSHFRTGDEIKIEVNYTYSDGTKKSFTSNEKLENENE</sequence>
<accession>U5SFV7</accession>
<evidence type="ECO:0000313" key="2">
    <source>
        <dbReference type="Proteomes" id="UP000017469"/>
    </source>
</evidence>
<dbReference type="Proteomes" id="UP000017469">
    <property type="component" value="Chromosome"/>
</dbReference>